<evidence type="ECO:0000313" key="10">
    <source>
        <dbReference type="EMBL" id="PBK80820.1"/>
    </source>
</evidence>
<dbReference type="SMART" id="SM01090">
    <property type="entry name" value="Copper-fist"/>
    <property type="match status" value="1"/>
</dbReference>
<comment type="subcellular location">
    <subcellularLocation>
        <location evidence="1">Nucleus</location>
    </subcellularLocation>
</comment>
<dbReference type="Proteomes" id="UP000217790">
    <property type="component" value="Unassembled WGS sequence"/>
</dbReference>
<evidence type="ECO:0000256" key="1">
    <source>
        <dbReference type="ARBA" id="ARBA00004123"/>
    </source>
</evidence>
<feature type="compositionally biased region" description="Low complexity" evidence="8">
    <location>
        <begin position="451"/>
        <end position="464"/>
    </location>
</feature>
<feature type="region of interest" description="Disordered" evidence="8">
    <location>
        <begin position="445"/>
        <end position="502"/>
    </location>
</feature>
<evidence type="ECO:0000256" key="3">
    <source>
        <dbReference type="ARBA" id="ARBA00022833"/>
    </source>
</evidence>
<keyword evidence="3" id="KW-0862">Zinc</keyword>
<dbReference type="Pfam" id="PF00649">
    <property type="entry name" value="Copper-fist"/>
    <property type="match status" value="1"/>
</dbReference>
<proteinExistence type="predicted"/>
<dbReference type="InterPro" id="IPR036395">
    <property type="entry name" value="Cu_fist_DNA-bd_dom_sf"/>
</dbReference>
<dbReference type="Gene3D" id="3.90.430.10">
    <property type="entry name" value="Copper fist DNA-binding domain"/>
    <property type="match status" value="1"/>
</dbReference>
<evidence type="ECO:0000256" key="7">
    <source>
        <dbReference type="ARBA" id="ARBA00023242"/>
    </source>
</evidence>
<dbReference type="OMA" id="HIPAVRH"/>
<evidence type="ECO:0000256" key="4">
    <source>
        <dbReference type="ARBA" id="ARBA00023008"/>
    </source>
</evidence>
<feature type="compositionally biased region" description="Low complexity" evidence="8">
    <location>
        <begin position="474"/>
        <end position="492"/>
    </location>
</feature>
<dbReference type="GO" id="GO:0005634">
    <property type="term" value="C:nucleus"/>
    <property type="evidence" value="ECO:0007669"/>
    <property type="project" value="UniProtKB-SubCell"/>
</dbReference>
<dbReference type="GO" id="GO:0006879">
    <property type="term" value="P:intracellular iron ion homeostasis"/>
    <property type="evidence" value="ECO:0007669"/>
    <property type="project" value="TreeGrafter"/>
</dbReference>
<name>A0A2H3CG41_ARMGA</name>
<evidence type="ECO:0000313" key="11">
    <source>
        <dbReference type="Proteomes" id="UP000217790"/>
    </source>
</evidence>
<dbReference type="FunCoup" id="A0A2H3CG41">
    <property type="interactions" value="201"/>
</dbReference>
<feature type="domain" description="Copper-fist" evidence="9">
    <location>
        <begin position="1"/>
        <end position="40"/>
    </location>
</feature>
<dbReference type="PANTHER" id="PTHR28088:SF5">
    <property type="entry name" value="TRANSCRIPTIONAL ACTIVATOR HAA1-RELATED"/>
    <property type="match status" value="1"/>
</dbReference>
<sequence length="502" mass="52885">MVLISSKKYACETCIKGHRSSACKHTDRPLFEIKKKGRPVTQCEHCRELRKRKQVHVKCICMSKEDAGASTSSTAKKGLSKILETAAFPNGLPEDLEASVTLQAASDGVSSDSDHSGDNCACLSGVLSIDDLCACATPRKSAPRSRPKVESDSRASTSPLPPEAPPPNSSHILARIAELRPVLPKPPTISGPVHVPSAGINHIPAVRHHGHDTSFSPYGRAYGQAHVSSRPSSPPANVVYNAIPSSSNVPINQSLTQTYNSALWSQPQNVEAALEFPMSSMCGCGDNCGCPGCSQHDPSGDRAAYNFFSCSNPSACGACLDCLVQSLPSFPQAPPPTEAPDPASTLDEWMRQFSAGTSFDELPRSGPWTTQDRPRLCPIDNNGCLPGSCRCDITRDGNGAALTTMCEKGYRRKESSNGLPSLFDYTLPAMPLGFGAQVEGDGFLSVPGPARSRSSSMSSRSSSSGCASPRGMLSCCGGSPGSNSPPSAGSNPDTDVPRLSDM</sequence>
<dbReference type="SUPFAM" id="SSF57879">
    <property type="entry name" value="Zinc domain conserved in yeast copper-regulated transcription factors"/>
    <property type="match status" value="1"/>
</dbReference>
<dbReference type="GO" id="GO:0000978">
    <property type="term" value="F:RNA polymerase II cis-regulatory region sequence-specific DNA binding"/>
    <property type="evidence" value="ECO:0007669"/>
    <property type="project" value="TreeGrafter"/>
</dbReference>
<evidence type="ECO:0000256" key="2">
    <source>
        <dbReference type="ARBA" id="ARBA00022723"/>
    </source>
</evidence>
<dbReference type="STRING" id="47427.A0A2H3CG41"/>
<dbReference type="InterPro" id="IPR001083">
    <property type="entry name" value="Cu_fist_DNA-bd_dom"/>
</dbReference>
<keyword evidence="7" id="KW-0539">Nucleus</keyword>
<evidence type="ECO:0000256" key="5">
    <source>
        <dbReference type="ARBA" id="ARBA00023015"/>
    </source>
</evidence>
<dbReference type="GO" id="GO:0005507">
    <property type="term" value="F:copper ion binding"/>
    <property type="evidence" value="ECO:0007669"/>
    <property type="project" value="InterPro"/>
</dbReference>
<keyword evidence="4" id="KW-0186">Copper</keyword>
<dbReference type="PROSITE" id="PS01119">
    <property type="entry name" value="COPPER_FIST_1"/>
    <property type="match status" value="1"/>
</dbReference>
<organism evidence="10 11">
    <name type="scientific">Armillaria gallica</name>
    <name type="common">Bulbous honey fungus</name>
    <name type="synonym">Armillaria bulbosa</name>
    <dbReference type="NCBI Taxonomy" id="47427"/>
    <lineage>
        <taxon>Eukaryota</taxon>
        <taxon>Fungi</taxon>
        <taxon>Dikarya</taxon>
        <taxon>Basidiomycota</taxon>
        <taxon>Agaricomycotina</taxon>
        <taxon>Agaricomycetes</taxon>
        <taxon>Agaricomycetidae</taxon>
        <taxon>Agaricales</taxon>
        <taxon>Marasmiineae</taxon>
        <taxon>Physalacriaceae</taxon>
        <taxon>Armillaria</taxon>
    </lineage>
</organism>
<keyword evidence="5" id="KW-0805">Transcription regulation</keyword>
<dbReference type="GO" id="GO:0000981">
    <property type="term" value="F:DNA-binding transcription factor activity, RNA polymerase II-specific"/>
    <property type="evidence" value="ECO:0007669"/>
    <property type="project" value="TreeGrafter"/>
</dbReference>
<dbReference type="SMART" id="SM00412">
    <property type="entry name" value="Cu_FIST"/>
    <property type="match status" value="1"/>
</dbReference>
<keyword evidence="6" id="KW-0804">Transcription</keyword>
<feature type="region of interest" description="Disordered" evidence="8">
    <location>
        <begin position="138"/>
        <end position="170"/>
    </location>
</feature>
<dbReference type="OrthoDB" id="5600085at2759"/>
<dbReference type="FunFam" id="3.90.430.10:FF:000001">
    <property type="entry name" value="Copper fist DNA-binding protein"/>
    <property type="match status" value="1"/>
</dbReference>
<accession>A0A2H3CG41</accession>
<dbReference type="AlphaFoldDB" id="A0A2H3CG41"/>
<dbReference type="PROSITE" id="PS50073">
    <property type="entry name" value="COPPER_FIST_2"/>
    <property type="match status" value="1"/>
</dbReference>
<evidence type="ECO:0000256" key="6">
    <source>
        <dbReference type="ARBA" id="ARBA00023163"/>
    </source>
</evidence>
<keyword evidence="2" id="KW-0479">Metal-binding</keyword>
<gene>
    <name evidence="10" type="ORF">ARMGADRAFT_976731</name>
</gene>
<dbReference type="PANTHER" id="PTHR28088">
    <property type="entry name" value="TRANSCRIPTIONAL ACTIVATOR HAA1-RELATED"/>
    <property type="match status" value="1"/>
</dbReference>
<protein>
    <recommendedName>
        <fullName evidence="9">Copper-fist domain-containing protein</fullName>
    </recommendedName>
</protein>
<feature type="compositionally biased region" description="Pro residues" evidence="8">
    <location>
        <begin position="159"/>
        <end position="168"/>
    </location>
</feature>
<dbReference type="InParanoid" id="A0A2H3CG41"/>
<reference evidence="11" key="1">
    <citation type="journal article" date="2017" name="Nat. Ecol. Evol.">
        <title>Genome expansion and lineage-specific genetic innovations in the forest pathogenic fungi Armillaria.</title>
        <authorList>
            <person name="Sipos G."/>
            <person name="Prasanna A.N."/>
            <person name="Walter M.C."/>
            <person name="O'Connor E."/>
            <person name="Balint B."/>
            <person name="Krizsan K."/>
            <person name="Kiss B."/>
            <person name="Hess J."/>
            <person name="Varga T."/>
            <person name="Slot J."/>
            <person name="Riley R."/>
            <person name="Boka B."/>
            <person name="Rigling D."/>
            <person name="Barry K."/>
            <person name="Lee J."/>
            <person name="Mihaltcheva S."/>
            <person name="LaButti K."/>
            <person name="Lipzen A."/>
            <person name="Waldron R."/>
            <person name="Moloney N.M."/>
            <person name="Sperisen C."/>
            <person name="Kredics L."/>
            <person name="Vagvoelgyi C."/>
            <person name="Patrignani A."/>
            <person name="Fitzpatrick D."/>
            <person name="Nagy I."/>
            <person name="Doyle S."/>
            <person name="Anderson J.B."/>
            <person name="Grigoriev I.V."/>
            <person name="Gueldener U."/>
            <person name="Muensterkoetter M."/>
            <person name="Nagy L.G."/>
        </authorList>
    </citation>
    <scope>NUCLEOTIDE SEQUENCE [LARGE SCALE GENOMIC DNA]</scope>
    <source>
        <strain evidence="11">Ar21-2</strain>
    </source>
</reference>
<dbReference type="InterPro" id="IPR051763">
    <property type="entry name" value="Copper_Homeo_Regul"/>
</dbReference>
<evidence type="ECO:0000256" key="8">
    <source>
        <dbReference type="SAM" id="MobiDB-lite"/>
    </source>
</evidence>
<dbReference type="PRINTS" id="PR00617">
    <property type="entry name" value="COPPERFIST"/>
</dbReference>
<dbReference type="EMBL" id="KZ293739">
    <property type="protein sequence ID" value="PBK80820.1"/>
    <property type="molecule type" value="Genomic_DNA"/>
</dbReference>
<keyword evidence="11" id="KW-1185">Reference proteome</keyword>
<dbReference type="GO" id="GO:0045944">
    <property type="term" value="P:positive regulation of transcription by RNA polymerase II"/>
    <property type="evidence" value="ECO:0007669"/>
    <property type="project" value="TreeGrafter"/>
</dbReference>
<evidence type="ECO:0000259" key="9">
    <source>
        <dbReference type="PROSITE" id="PS50073"/>
    </source>
</evidence>
<dbReference type="GO" id="GO:0006878">
    <property type="term" value="P:intracellular copper ion homeostasis"/>
    <property type="evidence" value="ECO:0007669"/>
    <property type="project" value="TreeGrafter"/>
</dbReference>